<keyword evidence="2" id="KW-1185">Reference proteome</keyword>
<sequence>MAKIISLDTISSEFGIDPKELEKLDIIDTQLTVDTNLFIDPLLLPDSKHEEINTGAATAYEQRFEFIIKLLAASKERGDITWRKAEKLFNFSEVSWTCLGYSSSVRGSGFGPELTSSTLETAAQIVALGITDIDFFMGLSLFEEGIGPDRISDMTTNIILPNLIEFTIRQNKKLKLPTKVFKIKDETFHLPENPYSKDPLIFVPRDIVRDLPIASDWSDISRIARETEEYREKVSGGVGKVWATMSKRRKQALRDNALKSKESFEQVLELLKEVPKTPYNFDADRNGEAFWTRLKDIAEQHPLMAAGTPKNITNLEEAKQLVDTIIKQFQDLVENKGIWKELWSDDKKPRREKAAQRLFFVIAYSYCKANNLDVTPEADTGNGPVDFKFSFGFKTRIVVEIKLSTNDLVHGYTKQLEIYKKAEDTQSGVYLVIDVGSLGQKYNEVQRMRREAIEAGQTTSAIYLVDGNQKESASKRK</sequence>
<protein>
    <submittedName>
        <fullName evidence="1">Uncharacterized protein</fullName>
    </submittedName>
</protein>
<gene>
    <name evidence="1" type="ORF">M5G27_11920</name>
</gene>
<evidence type="ECO:0000313" key="1">
    <source>
        <dbReference type="EMBL" id="MDD1008180.1"/>
    </source>
</evidence>
<dbReference type="EMBL" id="JAMDHA010000014">
    <property type="protein sequence ID" value="MDD1008180.1"/>
    <property type="molecule type" value="Genomic_DNA"/>
</dbReference>
<accession>A0A9X4C1I2</accession>
<organism evidence="1 2">
    <name type="scientific">Pseudomonas shahriarae</name>
    <dbReference type="NCBI Taxonomy" id="2745512"/>
    <lineage>
        <taxon>Bacteria</taxon>
        <taxon>Pseudomonadati</taxon>
        <taxon>Pseudomonadota</taxon>
        <taxon>Gammaproteobacteria</taxon>
        <taxon>Pseudomonadales</taxon>
        <taxon>Pseudomonadaceae</taxon>
        <taxon>Pseudomonas</taxon>
    </lineage>
</organism>
<comment type="caution">
    <text evidence="1">The sequence shown here is derived from an EMBL/GenBank/DDBJ whole genome shotgun (WGS) entry which is preliminary data.</text>
</comment>
<name>A0A9X4C1I2_9PSED</name>
<evidence type="ECO:0000313" key="2">
    <source>
        <dbReference type="Proteomes" id="UP001148185"/>
    </source>
</evidence>
<dbReference type="Proteomes" id="UP001148185">
    <property type="component" value="Unassembled WGS sequence"/>
</dbReference>
<dbReference type="RefSeq" id="WP_108226696.1">
    <property type="nucleotide sequence ID" value="NZ_JAMDHA010000014.1"/>
</dbReference>
<dbReference type="AlphaFoldDB" id="A0A9X4C1I2"/>
<reference evidence="1 2" key="1">
    <citation type="submission" date="2022-05" db="EMBL/GenBank/DDBJ databases">
        <title>Novel Pseudomonas spp. Isolated from a Rainbow Trout Aquaculture Facility.</title>
        <authorList>
            <person name="Testerman T."/>
            <person name="Graf J."/>
        </authorList>
    </citation>
    <scope>NUCLEOTIDE SEQUENCE [LARGE SCALE GENOMIC DNA]</scope>
    <source>
        <strain evidence="1 2">ID1042</strain>
    </source>
</reference>
<proteinExistence type="predicted"/>